<keyword evidence="3 8" id="KW-1134">Transmembrane beta strand</keyword>
<protein>
    <submittedName>
        <fullName evidence="13">TonB-dependent receptor</fullName>
    </submittedName>
</protein>
<evidence type="ECO:0000259" key="12">
    <source>
        <dbReference type="Pfam" id="PF07715"/>
    </source>
</evidence>
<feature type="compositionally biased region" description="Low complexity" evidence="10">
    <location>
        <begin position="89"/>
        <end position="103"/>
    </location>
</feature>
<evidence type="ECO:0000256" key="4">
    <source>
        <dbReference type="ARBA" id="ARBA00022692"/>
    </source>
</evidence>
<accession>A0ABS9LHL2</accession>
<dbReference type="EMBL" id="JAKLUA010000001">
    <property type="protein sequence ID" value="MCG2666401.1"/>
    <property type="molecule type" value="Genomic_DNA"/>
</dbReference>
<dbReference type="PANTHER" id="PTHR32552">
    <property type="entry name" value="FERRICHROME IRON RECEPTOR-RELATED"/>
    <property type="match status" value="1"/>
</dbReference>
<dbReference type="InterPro" id="IPR037066">
    <property type="entry name" value="Plug_dom_sf"/>
</dbReference>
<dbReference type="InterPro" id="IPR012910">
    <property type="entry name" value="Plug_dom"/>
</dbReference>
<evidence type="ECO:0000256" key="1">
    <source>
        <dbReference type="ARBA" id="ARBA00004571"/>
    </source>
</evidence>
<feature type="domain" description="TonB-dependent receptor plug" evidence="12">
    <location>
        <begin position="133"/>
        <end position="232"/>
    </location>
</feature>
<evidence type="ECO:0000256" key="7">
    <source>
        <dbReference type="ARBA" id="ARBA00023237"/>
    </source>
</evidence>
<proteinExistence type="inferred from homology"/>
<name>A0ABS9LHL2_9BRAD</name>
<dbReference type="CDD" id="cd01347">
    <property type="entry name" value="ligand_gated_channel"/>
    <property type="match status" value="1"/>
</dbReference>
<evidence type="ECO:0000256" key="6">
    <source>
        <dbReference type="ARBA" id="ARBA00023136"/>
    </source>
</evidence>
<reference evidence="13" key="1">
    <citation type="submission" date="2022-01" db="EMBL/GenBank/DDBJ databases">
        <title>Genome sequnece data of strain Bradyrhizobium sp. nov.</title>
        <authorList>
            <person name="Zhang J."/>
        </authorList>
    </citation>
    <scope>NUCLEOTIDE SEQUENCE</scope>
    <source>
        <strain evidence="13">WYCCWR 12774</strain>
    </source>
</reference>
<gene>
    <name evidence="13" type="ORF">L6637_05540</name>
</gene>
<keyword evidence="4 8" id="KW-0812">Transmembrane</keyword>
<dbReference type="InterPro" id="IPR039426">
    <property type="entry name" value="TonB-dep_rcpt-like"/>
</dbReference>
<dbReference type="Proteomes" id="UP001139012">
    <property type="component" value="Unassembled WGS sequence"/>
</dbReference>
<evidence type="ECO:0000256" key="9">
    <source>
        <dbReference type="RuleBase" id="RU003357"/>
    </source>
</evidence>
<keyword evidence="14" id="KW-1185">Reference proteome</keyword>
<keyword evidence="13" id="KW-0675">Receptor</keyword>
<evidence type="ECO:0000259" key="11">
    <source>
        <dbReference type="Pfam" id="PF00593"/>
    </source>
</evidence>
<evidence type="ECO:0000313" key="13">
    <source>
        <dbReference type="EMBL" id="MCG2666401.1"/>
    </source>
</evidence>
<organism evidence="13 14">
    <name type="scientific">Bradyrhizobium zhengyangense</name>
    <dbReference type="NCBI Taxonomy" id="2911009"/>
    <lineage>
        <taxon>Bacteria</taxon>
        <taxon>Pseudomonadati</taxon>
        <taxon>Pseudomonadota</taxon>
        <taxon>Alphaproteobacteria</taxon>
        <taxon>Hyphomicrobiales</taxon>
        <taxon>Nitrobacteraceae</taxon>
        <taxon>Bradyrhizobium</taxon>
    </lineage>
</organism>
<dbReference type="InterPro" id="IPR000531">
    <property type="entry name" value="Beta-barrel_TonB"/>
</dbReference>
<keyword evidence="2 8" id="KW-0813">Transport</keyword>
<dbReference type="PROSITE" id="PS52016">
    <property type="entry name" value="TONB_DEPENDENT_REC_3"/>
    <property type="match status" value="1"/>
</dbReference>
<dbReference type="InterPro" id="IPR036942">
    <property type="entry name" value="Beta-barrel_TonB_sf"/>
</dbReference>
<sequence>MGMARAPRSLRSTAARQALVGNFDGAAGRTVSTVASLIAVASVSSAAQAQQTSLPPVNVDAPKERPRSTTAKPTPDQVRARNALRRAAQRQQAAVAPVVDAAAPSPDRNPYADPAAPYKVDHVQAGGKFPEKLVDTPKSITVLSKEVLEDKGATTLKQAILSTAGVTLGTGEGGNAFGDRFFIRGFDARNDVFIDGVRDSGVSVRENFFTEQVEILRGPASSFAGRGTAGGAINIVTKQAVTEKSFYNMDTTFGTDQTKRVTLDVNQVINPSLAVRAGGLFQDADVAGRDRVKDNRDGAFVATTWKPTDAIKISGNYIHTELTGIPDFGVPYYRPSTSSTSGGPFPDFGVNRNNFYGFVNRDFYRTGQDIGTINAEVQVTPDLLLTNKIRESRSTQNYIGTLPESPTLAAGAPFTAYTLSANPQSRYQATDVFANQTEATYKFDDYAGFKHTLLAGIEYDNERSSIDTYTGLGSEITTGTTPFTGSGSTSGVSVFYPQATDNPFPIPGGLTGRPTKIGIETISGYVVDSANYRDVLILNGGFRYDDYSIKTSAFTAAGAFGQQSAEFLVPDYNLGLTLKPLPNGSVYVAYATSANPVGSEFDGTSTAYGGINPNLAGGNNQIFGPEKNKAIELGTKWELFDRHLLLTAALFQTTKENAREAQNVGSTVAAAALGCTYAPVAPATTVSCITAGAAYRVRGIDLGVGGKITDKWSVFGGLVLMQSEVTKSLAPPANTTLYASNVGRPLANIAHQSFSLLSKYQLNDTWELGGQAVYRSKIYGGTLLAANQGTSIPSYWRFDAFAEAKINKNWRLKLFVNNIFDKRYYDALYQSAAPFVLEAPGRAAYVVISARY</sequence>
<comment type="subcellular location">
    <subcellularLocation>
        <location evidence="1 8">Cell outer membrane</location>
        <topology evidence="1 8">Multi-pass membrane protein</topology>
    </subcellularLocation>
</comment>
<evidence type="ECO:0000313" key="14">
    <source>
        <dbReference type="Proteomes" id="UP001139012"/>
    </source>
</evidence>
<dbReference type="Gene3D" id="2.40.170.20">
    <property type="entry name" value="TonB-dependent receptor, beta-barrel domain"/>
    <property type="match status" value="1"/>
</dbReference>
<dbReference type="PANTHER" id="PTHR32552:SF83">
    <property type="entry name" value="BLR3904 PROTEIN"/>
    <property type="match status" value="1"/>
</dbReference>
<dbReference type="Gene3D" id="2.170.130.10">
    <property type="entry name" value="TonB-dependent receptor, plug domain"/>
    <property type="match status" value="1"/>
</dbReference>
<comment type="caution">
    <text evidence="13">The sequence shown here is derived from an EMBL/GenBank/DDBJ whole genome shotgun (WGS) entry which is preliminary data.</text>
</comment>
<keyword evidence="7 8" id="KW-0998">Cell outer membrane</keyword>
<comment type="similarity">
    <text evidence="8 9">Belongs to the TonB-dependent receptor family.</text>
</comment>
<evidence type="ECO:0000256" key="3">
    <source>
        <dbReference type="ARBA" id="ARBA00022452"/>
    </source>
</evidence>
<evidence type="ECO:0000256" key="5">
    <source>
        <dbReference type="ARBA" id="ARBA00023077"/>
    </source>
</evidence>
<keyword evidence="5 9" id="KW-0798">TonB box</keyword>
<evidence type="ECO:0000256" key="10">
    <source>
        <dbReference type="SAM" id="MobiDB-lite"/>
    </source>
</evidence>
<feature type="domain" description="TonB-dependent receptor-like beta-barrel" evidence="11">
    <location>
        <begin position="327"/>
        <end position="819"/>
    </location>
</feature>
<keyword evidence="6 8" id="KW-0472">Membrane</keyword>
<dbReference type="Pfam" id="PF07715">
    <property type="entry name" value="Plug"/>
    <property type="match status" value="1"/>
</dbReference>
<dbReference type="Pfam" id="PF00593">
    <property type="entry name" value="TonB_dep_Rec_b-barrel"/>
    <property type="match status" value="1"/>
</dbReference>
<feature type="region of interest" description="Disordered" evidence="10">
    <location>
        <begin position="48"/>
        <end position="113"/>
    </location>
</feature>
<dbReference type="RefSeq" id="WP_237869522.1">
    <property type="nucleotide sequence ID" value="NZ_JAKLUA010000001.1"/>
</dbReference>
<evidence type="ECO:0000256" key="2">
    <source>
        <dbReference type="ARBA" id="ARBA00022448"/>
    </source>
</evidence>
<dbReference type="SUPFAM" id="SSF56935">
    <property type="entry name" value="Porins"/>
    <property type="match status" value="1"/>
</dbReference>
<evidence type="ECO:0000256" key="8">
    <source>
        <dbReference type="PROSITE-ProRule" id="PRU01360"/>
    </source>
</evidence>